<accession>A0A0N4U2E5</accession>
<feature type="compositionally biased region" description="Low complexity" evidence="10">
    <location>
        <begin position="78"/>
        <end position="89"/>
    </location>
</feature>
<name>A0A0N4U2E5_DRAME</name>
<dbReference type="Pfam" id="PF09606">
    <property type="entry name" value="Med15_N"/>
    <property type="match status" value="1"/>
</dbReference>
<feature type="domain" description="ARC105/Med15 mediator subunit C-terminal" evidence="12">
    <location>
        <begin position="575"/>
        <end position="637"/>
    </location>
</feature>
<dbReference type="OrthoDB" id="10055322at2759"/>
<evidence type="ECO:0000256" key="3">
    <source>
        <dbReference type="ARBA" id="ARBA00019613"/>
    </source>
</evidence>
<protein>
    <recommendedName>
        <fullName evidence="3 9">Mediator of RNA polymerase II transcription subunit 15</fullName>
    </recommendedName>
    <alternativeName>
        <fullName evidence="8 9">Mediator complex subunit 15</fullName>
    </alternativeName>
</protein>
<keyword evidence="6 9" id="KW-0804">Transcription</keyword>
<proteinExistence type="inferred from homology"/>
<keyword evidence="15" id="KW-1185">Reference proteome</keyword>
<dbReference type="InterPro" id="IPR048386">
    <property type="entry name" value="Med15_C"/>
</dbReference>
<gene>
    <name evidence="9" type="primary">MED15</name>
    <name evidence="13" type="ORF">DME_LOCUS5205</name>
</gene>
<dbReference type="Proteomes" id="UP000038040">
    <property type="component" value="Unplaced"/>
</dbReference>
<dbReference type="AlphaFoldDB" id="A0A0N4U2E5"/>
<dbReference type="GO" id="GO:0003712">
    <property type="term" value="F:transcription coregulator activity"/>
    <property type="evidence" value="ECO:0007669"/>
    <property type="project" value="InterPro"/>
</dbReference>
<evidence type="ECO:0000256" key="4">
    <source>
        <dbReference type="ARBA" id="ARBA00023015"/>
    </source>
</evidence>
<comment type="similarity">
    <text evidence="2 9">Belongs to the Mediator complex subunit 15 family.</text>
</comment>
<evidence type="ECO:0000256" key="5">
    <source>
        <dbReference type="ARBA" id="ARBA00023159"/>
    </source>
</evidence>
<evidence type="ECO:0000256" key="9">
    <source>
        <dbReference type="RuleBase" id="RU364148"/>
    </source>
</evidence>
<feature type="region of interest" description="Disordered" evidence="10">
    <location>
        <begin position="109"/>
        <end position="128"/>
    </location>
</feature>
<dbReference type="WBParaSite" id="DME_0000084501-mRNA-1">
    <property type="protein sequence ID" value="DME_0000084501-mRNA-1"/>
    <property type="gene ID" value="DME_0000084501"/>
</dbReference>
<reference evidence="16" key="1">
    <citation type="submission" date="2017-02" db="UniProtKB">
        <authorList>
            <consortium name="WormBaseParasite"/>
        </authorList>
    </citation>
    <scope>IDENTIFICATION</scope>
</reference>
<feature type="region of interest" description="Disordered" evidence="10">
    <location>
        <begin position="78"/>
        <end position="103"/>
    </location>
</feature>
<evidence type="ECO:0000256" key="8">
    <source>
        <dbReference type="ARBA" id="ARBA00032016"/>
    </source>
</evidence>
<feature type="domain" description="Mediator of RNA polymerase II transcription subunit 15 N-terminal" evidence="11">
    <location>
        <begin position="3"/>
        <end position="74"/>
    </location>
</feature>
<comment type="subunit">
    <text evidence="9">Component of the Mediator complex.</text>
</comment>
<dbReference type="Proteomes" id="UP000274756">
    <property type="component" value="Unassembled WGS sequence"/>
</dbReference>
<dbReference type="InterPro" id="IPR019087">
    <property type="entry name" value="Med15_N"/>
</dbReference>
<evidence type="ECO:0000256" key="2">
    <source>
        <dbReference type="ARBA" id="ARBA00009807"/>
    </source>
</evidence>
<keyword evidence="5 9" id="KW-0010">Activator</keyword>
<keyword evidence="7 9" id="KW-0539">Nucleus</keyword>
<evidence type="ECO:0000313" key="13">
    <source>
        <dbReference type="EMBL" id="VDN55232.1"/>
    </source>
</evidence>
<evidence type="ECO:0000256" key="6">
    <source>
        <dbReference type="ARBA" id="ARBA00023163"/>
    </source>
</evidence>
<evidence type="ECO:0000313" key="16">
    <source>
        <dbReference type="WBParaSite" id="DME_0000084501-mRNA-1"/>
    </source>
</evidence>
<dbReference type="Gene3D" id="1.10.246.20">
    <property type="entry name" value="Coactivator CBP, KIX domain"/>
    <property type="match status" value="1"/>
</dbReference>
<evidence type="ECO:0000256" key="7">
    <source>
        <dbReference type="ARBA" id="ARBA00023242"/>
    </source>
</evidence>
<evidence type="ECO:0000313" key="14">
    <source>
        <dbReference type="Proteomes" id="UP000038040"/>
    </source>
</evidence>
<dbReference type="GO" id="GO:0005634">
    <property type="term" value="C:nucleus"/>
    <property type="evidence" value="ECO:0007669"/>
    <property type="project" value="UniProtKB-SubCell"/>
</dbReference>
<reference evidence="13 15" key="2">
    <citation type="submission" date="2018-11" db="EMBL/GenBank/DDBJ databases">
        <authorList>
            <consortium name="Pathogen Informatics"/>
        </authorList>
    </citation>
    <scope>NUCLEOTIDE SEQUENCE [LARGE SCALE GENOMIC DNA]</scope>
</reference>
<evidence type="ECO:0000313" key="15">
    <source>
        <dbReference type="Proteomes" id="UP000274756"/>
    </source>
</evidence>
<dbReference type="Pfam" id="PF21539">
    <property type="entry name" value="Med15_C"/>
    <property type="match status" value="1"/>
</dbReference>
<comment type="function">
    <text evidence="9">Component of the Mediator complex, a coactivator involved in the regulated transcription of nearly all RNA polymerase II-dependent genes. Mediator functions as a bridge to convey information from gene-specific regulatory proteins to the basal RNA polymerase II transcription machinery. Mediator is recruited to promoters by direct interactions with regulatory proteins and serves as a scaffold for the assembly of a functional preinitiation complex with RNA polymerase II and the general transcription factors.</text>
</comment>
<dbReference type="GO" id="GO:0006355">
    <property type="term" value="P:regulation of DNA-templated transcription"/>
    <property type="evidence" value="ECO:0007669"/>
    <property type="project" value="InterPro"/>
</dbReference>
<evidence type="ECO:0000256" key="1">
    <source>
        <dbReference type="ARBA" id="ARBA00004123"/>
    </source>
</evidence>
<evidence type="ECO:0000259" key="12">
    <source>
        <dbReference type="Pfam" id="PF21539"/>
    </source>
</evidence>
<comment type="subcellular location">
    <subcellularLocation>
        <location evidence="1 9">Nucleus</location>
    </subcellularLocation>
</comment>
<evidence type="ECO:0000259" key="11">
    <source>
        <dbReference type="Pfam" id="PF09606"/>
    </source>
</evidence>
<dbReference type="FunFam" id="1.10.246.20:FF:000006">
    <property type="entry name" value="Mediator of RNA polymerase II transcription subunit 15"/>
    <property type="match status" value="1"/>
</dbReference>
<dbReference type="InterPro" id="IPR036529">
    <property type="entry name" value="KIX_dom_sf"/>
</dbReference>
<keyword evidence="4 9" id="KW-0805">Transcription regulation</keyword>
<dbReference type="STRING" id="318479.A0A0N4U2E5"/>
<dbReference type="EMBL" id="UYYG01001151">
    <property type="protein sequence ID" value="VDN55232.1"/>
    <property type="molecule type" value="Genomic_DNA"/>
</dbReference>
<evidence type="ECO:0000256" key="10">
    <source>
        <dbReference type="SAM" id="MobiDB-lite"/>
    </source>
</evidence>
<organism evidence="14 16">
    <name type="scientific">Dracunculus medinensis</name>
    <name type="common">Guinea worm</name>
    <dbReference type="NCBI Taxonomy" id="318479"/>
    <lineage>
        <taxon>Eukaryota</taxon>
        <taxon>Metazoa</taxon>
        <taxon>Ecdysozoa</taxon>
        <taxon>Nematoda</taxon>
        <taxon>Chromadorea</taxon>
        <taxon>Rhabditida</taxon>
        <taxon>Spirurina</taxon>
        <taxon>Dracunculoidea</taxon>
        <taxon>Dracunculidae</taxon>
        <taxon>Dracunculus</taxon>
    </lineage>
</organism>
<sequence>MGDDDWPSQRFRDHVINRLEPELARSRQNAPNLPVPGDARQVEEYVFQKCVSKDEYMRTIAKVINAINCNSKSSALQTSQFTQQTQQDYRPPPDPQPTHQQHQPVVERYQAPPLGQPPPMLQSLPVSSGVLSSGSNQLSFQQCTVAHPSVPQQSQFGLLNKPSSTISPTQPSPTHQIYSRMSKQEPNIPATNIAQRGAIMNRMWKPAHEPLGGYVPPTTYGNVPPTSGSYMERPSTSYPSCAALAASPQSSSQLQQQSGILENLISPSHYGPQPPPTTHTLVNNIVMNNSMIMDPQQSISNVPNSQQNEQLQYMEKLRMLEHYTEPLRCRAQKHRIEGQEAIANKFDQICNVLQGRTRVSLDYLKQIETWIYKKSDLVLQQVPLSGAAATSVSQSQPQPLVDAMNAVLLNGESQSNCREQLQRGNNMTSTAEQWQNIGGQQASPHGPSVVLPIGLTAVQSGSIAQIHSPHQMQPPIQTRLDHASYQHSRHSPYPPASTVRSNSQLHQQISAHHISPKIAPPPVICDVPPPIIENVHSSGGMDGGNVEDLYVMDDFLPITFETLPSGTMMQVENQLPEAARRELHSLSDRFIVDPNIQPLSDSHSIIVKCSLRSYSVPPLLLVIPSTYPVGNVSVDRPALDIGLFFFFYSSESTVRSYYINQQQLQNTSSSAVLDDYSSFCNFDDIIT</sequence>